<name>A0A229RV37_9PSEU</name>
<accession>A0A229RV37</accession>
<evidence type="ECO:0000256" key="1">
    <source>
        <dbReference type="SAM" id="MobiDB-lite"/>
    </source>
</evidence>
<comment type="caution">
    <text evidence="2">The sequence shown here is derived from an EMBL/GenBank/DDBJ whole genome shotgun (WGS) entry which is preliminary data.</text>
</comment>
<dbReference type="EMBL" id="NMQT01000102">
    <property type="protein sequence ID" value="OXM50339.1"/>
    <property type="molecule type" value="Genomic_DNA"/>
</dbReference>
<dbReference type="Proteomes" id="UP000215223">
    <property type="component" value="Unassembled WGS sequence"/>
</dbReference>
<protein>
    <submittedName>
        <fullName evidence="2">Type I-C CRISPR-associated protein Cas8c/Csd1</fullName>
    </submittedName>
</protein>
<evidence type="ECO:0000313" key="3">
    <source>
        <dbReference type="Proteomes" id="UP000215223"/>
    </source>
</evidence>
<dbReference type="RefSeq" id="WP_093937000.1">
    <property type="nucleotide sequence ID" value="NZ_NMQT01000102.1"/>
</dbReference>
<dbReference type="InterPro" id="IPR010144">
    <property type="entry name" value="CRISPR-assoc_prot_Csd1-typ"/>
</dbReference>
<proteinExistence type="predicted"/>
<evidence type="ECO:0000313" key="2">
    <source>
        <dbReference type="EMBL" id="OXM50339.1"/>
    </source>
</evidence>
<keyword evidence="3" id="KW-1185">Reference proteome</keyword>
<dbReference type="OrthoDB" id="9778918at2"/>
<dbReference type="Pfam" id="PF09709">
    <property type="entry name" value="Cas_Csd1"/>
    <property type="match status" value="1"/>
</dbReference>
<dbReference type="AlphaFoldDB" id="A0A229RV37"/>
<feature type="region of interest" description="Disordered" evidence="1">
    <location>
        <begin position="567"/>
        <end position="593"/>
    </location>
</feature>
<organism evidence="2 3">
    <name type="scientific">Amycolatopsis thailandensis</name>
    <dbReference type="NCBI Taxonomy" id="589330"/>
    <lineage>
        <taxon>Bacteria</taxon>
        <taxon>Bacillati</taxon>
        <taxon>Actinomycetota</taxon>
        <taxon>Actinomycetes</taxon>
        <taxon>Pseudonocardiales</taxon>
        <taxon>Pseudonocardiaceae</taxon>
        <taxon>Amycolatopsis</taxon>
    </lineage>
</organism>
<gene>
    <name evidence="2" type="primary">cas8c</name>
    <name evidence="2" type="ORF">CFP71_28325</name>
</gene>
<dbReference type="NCBIfam" id="TIGR01863">
    <property type="entry name" value="cas_Csd1"/>
    <property type="match status" value="1"/>
</dbReference>
<sequence>MLLQRLVGYSEDHVTTPPFHREREFLWRLDLFTDGRETRLTGLREPDGKRRGQYRVAPAVTRTVGVAPQLGADDVQYVFGWGDDTTKPERVAECHRRFADLIRRWAENDPRDAAAARLAGFYRDEAMLARPEGVAAKDGVLIAVDDELAIHRPSLVRFWTAEVTRRKGGTAPRQGLCLVCGQTGQLVNSMPGTVPKRLVPGAGNDAALVSVNASVFGYGLTDDLTHTPICFTCGNAVGSGMTQLLGSRHAINLPGQDSRMVWWVLGAEEPDVLSGFATGPDPDQVNALLKRLWSGDLARAKDTAERIGSDERFCSLTVGGNASRIMVRDWIDLPLPTALLSVARWYRDTLMVTYGLDEPVAFGLWQLVLATGRWEARPGESGRYTELGSKSGRRRDHVQRDLLARALRGLPLPASVLHHVLHRIAADGRIDAPRAALLRLALCDPQEKESRVSAGLDENNTDTAYLYGRVFAHLEKIQRKAHGPDVNATFGDKFRGSAQSNPIPAVMTGTKLAKAWLAKIRRKPETRAAAEALHTTLDALMDKIDSAEPLPGFLPPQRQAQFVLGYHQQRAADSRQARAHQQNTDAETGGSVD</sequence>
<reference evidence="2 3" key="1">
    <citation type="submission" date="2017-07" db="EMBL/GenBank/DDBJ databases">
        <title>Amycolatopsis thailandensis Genome sequencing and assembly.</title>
        <authorList>
            <person name="Kaur N."/>
            <person name="Mayilraj S."/>
        </authorList>
    </citation>
    <scope>NUCLEOTIDE SEQUENCE [LARGE SCALE GENOMIC DNA]</scope>
    <source>
        <strain evidence="2 3">JCM 16380</strain>
    </source>
</reference>